<dbReference type="InterPro" id="IPR036890">
    <property type="entry name" value="HATPase_C_sf"/>
</dbReference>
<keyword evidence="15" id="KW-0812">Transmembrane</keyword>
<dbReference type="InterPro" id="IPR005467">
    <property type="entry name" value="His_kinase_dom"/>
</dbReference>
<evidence type="ECO:0000256" key="11">
    <source>
        <dbReference type="ARBA" id="ARBA00023012"/>
    </source>
</evidence>
<dbReference type="GO" id="GO:0005524">
    <property type="term" value="F:ATP binding"/>
    <property type="evidence" value="ECO:0007669"/>
    <property type="project" value="UniProtKB-KW"/>
</dbReference>
<dbReference type="InterPro" id="IPR003661">
    <property type="entry name" value="HisK_dim/P_dom"/>
</dbReference>
<dbReference type="OrthoDB" id="9790669at2"/>
<evidence type="ECO:0000313" key="18">
    <source>
        <dbReference type="EMBL" id="THF72844.1"/>
    </source>
</evidence>
<dbReference type="InterPro" id="IPR003594">
    <property type="entry name" value="HATPase_dom"/>
</dbReference>
<keyword evidence="19" id="KW-1185">Reference proteome</keyword>
<evidence type="ECO:0000256" key="15">
    <source>
        <dbReference type="SAM" id="Phobius"/>
    </source>
</evidence>
<dbReference type="SMART" id="SM00387">
    <property type="entry name" value="HATPase_c"/>
    <property type="match status" value="1"/>
</dbReference>
<feature type="domain" description="Histidine kinase" evidence="16">
    <location>
        <begin position="552"/>
        <end position="780"/>
    </location>
</feature>
<dbReference type="InterPro" id="IPR036097">
    <property type="entry name" value="HisK_dim/P_sf"/>
</dbReference>
<dbReference type="Gene3D" id="3.30.565.10">
    <property type="entry name" value="Histidine kinase-like ATPase, C-terminal domain"/>
    <property type="match status" value="1"/>
</dbReference>
<keyword evidence="14" id="KW-0175">Coiled coil</keyword>
<dbReference type="Gene3D" id="6.10.340.10">
    <property type="match status" value="1"/>
</dbReference>
<dbReference type="AlphaFoldDB" id="A0A4S4BHC5"/>
<comment type="subcellular location">
    <subcellularLocation>
        <location evidence="2">Cell membrane</location>
        <topology evidence="2">Multi-pass membrane protein</topology>
    </subcellularLocation>
</comment>
<feature type="transmembrane region" description="Helical" evidence="15">
    <location>
        <begin position="6"/>
        <end position="26"/>
    </location>
</feature>
<dbReference type="RefSeq" id="WP_136373861.1">
    <property type="nucleotide sequence ID" value="NZ_SSOB01000069.1"/>
</dbReference>
<dbReference type="GO" id="GO:0000155">
    <property type="term" value="F:phosphorelay sensor kinase activity"/>
    <property type="evidence" value="ECO:0007669"/>
    <property type="project" value="InterPro"/>
</dbReference>
<evidence type="ECO:0000256" key="10">
    <source>
        <dbReference type="ARBA" id="ARBA00022840"/>
    </source>
</evidence>
<evidence type="ECO:0000256" key="8">
    <source>
        <dbReference type="ARBA" id="ARBA00022741"/>
    </source>
</evidence>
<evidence type="ECO:0000256" key="12">
    <source>
        <dbReference type="ARBA" id="ARBA00023136"/>
    </source>
</evidence>
<keyword evidence="10" id="KW-0067">ATP-binding</keyword>
<reference evidence="18 19" key="1">
    <citation type="submission" date="2019-04" db="EMBL/GenBank/DDBJ databases">
        <title>Cohnella sp. nov. isolated from preserved vegetables.</title>
        <authorList>
            <person name="Lin S.-Y."/>
            <person name="Hung M.-H."/>
            <person name="Young C.-C."/>
        </authorList>
    </citation>
    <scope>NUCLEOTIDE SEQUENCE [LARGE SCALE GENOMIC DNA]</scope>
    <source>
        <strain evidence="18 19">CC-MHH1044</strain>
    </source>
</reference>
<evidence type="ECO:0000256" key="9">
    <source>
        <dbReference type="ARBA" id="ARBA00022777"/>
    </source>
</evidence>
<keyword evidence="12 15" id="KW-0472">Membrane</keyword>
<feature type="coiled-coil region" evidence="14">
    <location>
        <begin position="434"/>
        <end position="542"/>
    </location>
</feature>
<evidence type="ECO:0000256" key="7">
    <source>
        <dbReference type="ARBA" id="ARBA00022679"/>
    </source>
</evidence>
<evidence type="ECO:0000256" key="3">
    <source>
        <dbReference type="ARBA" id="ARBA00006402"/>
    </source>
</evidence>
<evidence type="ECO:0000256" key="1">
    <source>
        <dbReference type="ARBA" id="ARBA00000085"/>
    </source>
</evidence>
<dbReference type="PANTHER" id="PTHR43711">
    <property type="entry name" value="TWO-COMPONENT HISTIDINE KINASE"/>
    <property type="match status" value="1"/>
</dbReference>
<dbReference type="PROSITE" id="PS50109">
    <property type="entry name" value="HIS_KIN"/>
    <property type="match status" value="1"/>
</dbReference>
<keyword evidence="11" id="KW-0902">Two-component regulatory system</keyword>
<feature type="transmembrane region" description="Helical" evidence="15">
    <location>
        <begin position="185"/>
        <end position="205"/>
    </location>
</feature>
<accession>A0A4S4BHC5</accession>
<dbReference type="Pfam" id="PF13185">
    <property type="entry name" value="GAF_2"/>
    <property type="match status" value="1"/>
</dbReference>
<evidence type="ECO:0000313" key="19">
    <source>
        <dbReference type="Proteomes" id="UP000310636"/>
    </source>
</evidence>
<comment type="caution">
    <text evidence="18">The sequence shown here is derived from an EMBL/GenBank/DDBJ whole genome shotgun (WGS) entry which is preliminary data.</text>
</comment>
<dbReference type="PANTHER" id="PTHR43711:SF26">
    <property type="entry name" value="SENSOR HISTIDINE KINASE RCSC"/>
    <property type="match status" value="1"/>
</dbReference>
<dbReference type="CDD" id="cd16922">
    <property type="entry name" value="HATPase_EvgS-ArcB-TorS-like"/>
    <property type="match status" value="1"/>
</dbReference>
<dbReference type="Gene3D" id="1.10.287.130">
    <property type="match status" value="1"/>
</dbReference>
<evidence type="ECO:0000256" key="4">
    <source>
        <dbReference type="ARBA" id="ARBA00012438"/>
    </source>
</evidence>
<keyword evidence="5" id="KW-1003">Cell membrane</keyword>
<dbReference type="EC" id="2.7.13.3" evidence="4"/>
<evidence type="ECO:0000259" key="16">
    <source>
        <dbReference type="PROSITE" id="PS50109"/>
    </source>
</evidence>
<keyword evidence="15" id="KW-1133">Transmembrane helix</keyword>
<dbReference type="InterPro" id="IPR003018">
    <property type="entry name" value="GAF"/>
</dbReference>
<dbReference type="EMBL" id="SSOB01000069">
    <property type="protein sequence ID" value="THF72844.1"/>
    <property type="molecule type" value="Genomic_DNA"/>
</dbReference>
<dbReference type="SUPFAM" id="SSF55781">
    <property type="entry name" value="GAF domain-like"/>
    <property type="match status" value="1"/>
</dbReference>
<evidence type="ECO:0000256" key="5">
    <source>
        <dbReference type="ARBA" id="ARBA00022475"/>
    </source>
</evidence>
<dbReference type="CDD" id="cd00082">
    <property type="entry name" value="HisKA"/>
    <property type="match status" value="1"/>
</dbReference>
<dbReference type="PRINTS" id="PR00344">
    <property type="entry name" value="BCTRLSENSOR"/>
</dbReference>
<keyword evidence="6" id="KW-0597">Phosphoprotein</keyword>
<dbReference type="InterPro" id="IPR029016">
    <property type="entry name" value="GAF-like_dom_sf"/>
</dbReference>
<dbReference type="Pfam" id="PF00512">
    <property type="entry name" value="HisKA"/>
    <property type="match status" value="1"/>
</dbReference>
<comment type="catalytic activity">
    <reaction evidence="1">
        <text>ATP + protein L-histidine = ADP + protein N-phospho-L-histidine.</text>
        <dbReference type="EC" id="2.7.13.3"/>
    </reaction>
</comment>
<dbReference type="GO" id="GO:0005886">
    <property type="term" value="C:plasma membrane"/>
    <property type="evidence" value="ECO:0007669"/>
    <property type="project" value="UniProtKB-SubCell"/>
</dbReference>
<evidence type="ECO:0000256" key="6">
    <source>
        <dbReference type="ARBA" id="ARBA00022553"/>
    </source>
</evidence>
<dbReference type="InterPro" id="IPR024478">
    <property type="entry name" value="HlyB_4HB_MCP"/>
</dbReference>
<keyword evidence="8" id="KW-0547">Nucleotide-binding</keyword>
<evidence type="ECO:0000259" key="17">
    <source>
        <dbReference type="PROSITE" id="PS50885"/>
    </source>
</evidence>
<protein>
    <recommendedName>
        <fullName evidence="13">Circadian input-output histidine kinase CikA</fullName>
        <ecNumber evidence="4">2.7.13.3</ecNumber>
    </recommendedName>
</protein>
<dbReference type="CDD" id="cd06225">
    <property type="entry name" value="HAMP"/>
    <property type="match status" value="1"/>
</dbReference>
<name>A0A4S4BHC5_9BACL</name>
<organism evidence="18 19">
    <name type="scientific">Cohnella fermenti</name>
    <dbReference type="NCBI Taxonomy" id="2565925"/>
    <lineage>
        <taxon>Bacteria</taxon>
        <taxon>Bacillati</taxon>
        <taxon>Bacillota</taxon>
        <taxon>Bacilli</taxon>
        <taxon>Bacillales</taxon>
        <taxon>Paenibacillaceae</taxon>
        <taxon>Cohnella</taxon>
    </lineage>
</organism>
<dbReference type="SUPFAM" id="SSF47384">
    <property type="entry name" value="Homodimeric domain of signal transducing histidine kinase"/>
    <property type="match status" value="1"/>
</dbReference>
<keyword evidence="9" id="KW-0418">Kinase</keyword>
<dbReference type="SUPFAM" id="SSF55874">
    <property type="entry name" value="ATPase domain of HSP90 chaperone/DNA topoisomerase II/histidine kinase"/>
    <property type="match status" value="1"/>
</dbReference>
<dbReference type="InterPro" id="IPR004358">
    <property type="entry name" value="Sig_transdc_His_kin-like_C"/>
</dbReference>
<gene>
    <name evidence="18" type="ORF">E6C55_31735</name>
</gene>
<evidence type="ECO:0000256" key="2">
    <source>
        <dbReference type="ARBA" id="ARBA00004651"/>
    </source>
</evidence>
<dbReference type="Pfam" id="PF02518">
    <property type="entry name" value="HATPase_c"/>
    <property type="match status" value="1"/>
</dbReference>
<feature type="domain" description="HAMP" evidence="17">
    <location>
        <begin position="220"/>
        <end position="260"/>
    </location>
</feature>
<keyword evidence="7" id="KW-0808">Transferase</keyword>
<sequence>MRIKTKLLTGFIILMTLLVGITSFGYDRMSRMNDRMNSFYDSRFEMVKSVIDLRGSVNQAGRSVSDVLLGVLESSAVRVEALNRAANNLTAQSEAMLDRAQGPEERQAVDQVSRDISQYADFLGRFVVLIGAGDREGALELYNNLGRSWQDAAFSSLDSLTSFEQLTMEEETDASRTMYNEAVRWFAGMTVVGLFIGLAVMLWVLPHITKGFNLLAVMGKKFSQGRLRGLSRLEIQSNDELGQLAKVFKQIAMDLQEKNEREALYAESKAQQAWIDGQMARSTELLKDGAGMTGVAEAFANEFTSVLGAAYSAVYFLEGDDGDRASRLRRRGSYARGPELPASEGAARFELGEGLVGQCARNGEQLVIEPLPAGYIPIRSGLGEATPVQLVLQPIEADGTIVGVLELAYLRPMGNLERELLERLTEKFAYIVMNLQSRHRVEELLREAQAMTEELQIRSEELISQQEELRDSNERLEVHAGRLKRSEERLQRQQEELEGANMELKGKTMQLEEQIRQTARRNREVAAANRELERRTAELARASQYKSEFLANMSHELRTPLNSLIVLSQFLEDNAEGNLTDKQLEFARTIHSSGEDLMKMIDEILDLAKVDAGRMELQIELTPLEDITVDLEHAFRSLAEDKGLTFEIGIANGVPAAFPTDGHRVKQVIRNLLSNAMKFTLAGSVALTIRPANEAELGGRNERYLAFEVKDTGIGIAPDKREIIFEAFRQADGTTSRRFGGTGLGLTISRDLSKLLGGWIALDSELEVGSSFTLFLPEAGPEKAVQKPEQRV</sequence>
<dbReference type="Gene3D" id="3.30.450.40">
    <property type="match status" value="1"/>
</dbReference>
<dbReference type="InterPro" id="IPR050736">
    <property type="entry name" value="Sensor_HK_Regulatory"/>
</dbReference>
<comment type="similarity">
    <text evidence="3">In the N-terminal section; belongs to the phytochrome family.</text>
</comment>
<dbReference type="FunFam" id="3.30.565.10:FF:000010">
    <property type="entry name" value="Sensor histidine kinase RcsC"/>
    <property type="match status" value="1"/>
</dbReference>
<evidence type="ECO:0000256" key="13">
    <source>
        <dbReference type="ARBA" id="ARBA00074306"/>
    </source>
</evidence>
<dbReference type="Pfam" id="PF12729">
    <property type="entry name" value="4HB_MCP_1"/>
    <property type="match status" value="1"/>
</dbReference>
<feature type="coiled-coil region" evidence="14">
    <location>
        <begin position="72"/>
        <end position="99"/>
    </location>
</feature>
<evidence type="ECO:0000256" key="14">
    <source>
        <dbReference type="SAM" id="Coils"/>
    </source>
</evidence>
<dbReference type="SMART" id="SM00388">
    <property type="entry name" value="HisKA"/>
    <property type="match status" value="1"/>
</dbReference>
<dbReference type="PROSITE" id="PS50885">
    <property type="entry name" value="HAMP"/>
    <property type="match status" value="1"/>
</dbReference>
<proteinExistence type="inferred from homology"/>
<dbReference type="Proteomes" id="UP000310636">
    <property type="component" value="Unassembled WGS sequence"/>
</dbReference>
<dbReference type="InterPro" id="IPR003660">
    <property type="entry name" value="HAMP_dom"/>
</dbReference>